<name>A0ABT0A7E0_9SPHN</name>
<keyword evidence="1" id="KW-0808">Transferase</keyword>
<accession>A0ABT0A7E0</accession>
<keyword evidence="4" id="KW-1185">Reference proteome</keyword>
<proteinExistence type="predicted"/>
<dbReference type="Pfam" id="PF13649">
    <property type="entry name" value="Methyltransf_25"/>
    <property type="match status" value="1"/>
</dbReference>
<dbReference type="SUPFAM" id="SSF53335">
    <property type="entry name" value="S-adenosyl-L-methionine-dependent methyltransferases"/>
    <property type="match status" value="1"/>
</dbReference>
<keyword evidence="3" id="KW-0489">Methyltransferase</keyword>
<dbReference type="PANTHER" id="PTHR43861:SF3">
    <property type="entry name" value="PUTATIVE (AFU_ORTHOLOGUE AFUA_2G14390)-RELATED"/>
    <property type="match status" value="1"/>
</dbReference>
<evidence type="ECO:0000313" key="3">
    <source>
        <dbReference type="EMBL" id="MCJ1959116.1"/>
    </source>
</evidence>
<dbReference type="CDD" id="cd02440">
    <property type="entry name" value="AdoMet_MTases"/>
    <property type="match status" value="1"/>
</dbReference>
<protein>
    <submittedName>
        <fullName evidence="3">Methyltransferase domain-containing protein</fullName>
    </submittedName>
</protein>
<dbReference type="GO" id="GO:0032259">
    <property type="term" value="P:methylation"/>
    <property type="evidence" value="ECO:0007669"/>
    <property type="project" value="UniProtKB-KW"/>
</dbReference>
<dbReference type="PANTHER" id="PTHR43861">
    <property type="entry name" value="TRANS-ACONITATE 2-METHYLTRANSFERASE-RELATED"/>
    <property type="match status" value="1"/>
</dbReference>
<dbReference type="Proteomes" id="UP001162802">
    <property type="component" value="Unassembled WGS sequence"/>
</dbReference>
<evidence type="ECO:0000313" key="4">
    <source>
        <dbReference type="Proteomes" id="UP001162802"/>
    </source>
</evidence>
<dbReference type="RefSeq" id="WP_243796231.1">
    <property type="nucleotide sequence ID" value="NZ_JALHAT010000001.1"/>
</dbReference>
<reference evidence="3" key="1">
    <citation type="submission" date="2022-03" db="EMBL/GenBank/DDBJ databases">
        <title>Identification of a novel bacterium isolated from mangrove sediments.</title>
        <authorList>
            <person name="Pan X."/>
        </authorList>
    </citation>
    <scope>NUCLEOTIDE SEQUENCE</scope>
    <source>
        <strain evidence="3">B2637</strain>
    </source>
</reference>
<comment type="caution">
    <text evidence="3">The sequence shown here is derived from an EMBL/GenBank/DDBJ whole genome shotgun (WGS) entry which is preliminary data.</text>
</comment>
<dbReference type="GO" id="GO:0008168">
    <property type="term" value="F:methyltransferase activity"/>
    <property type="evidence" value="ECO:0007669"/>
    <property type="project" value="UniProtKB-KW"/>
</dbReference>
<dbReference type="InterPro" id="IPR029063">
    <property type="entry name" value="SAM-dependent_MTases_sf"/>
</dbReference>
<gene>
    <name evidence="3" type="ORF">MTR65_00275</name>
</gene>
<dbReference type="InterPro" id="IPR041698">
    <property type="entry name" value="Methyltransf_25"/>
</dbReference>
<evidence type="ECO:0000259" key="2">
    <source>
        <dbReference type="Pfam" id="PF13649"/>
    </source>
</evidence>
<dbReference type="Gene3D" id="3.40.50.150">
    <property type="entry name" value="Vaccinia Virus protein VP39"/>
    <property type="match status" value="1"/>
</dbReference>
<organism evidence="3 4">
    <name type="scientific">Novosphingobium mangrovi</name>
    <name type="common">ex Hu et al. 2023</name>
    <dbReference type="NCBI Taxonomy" id="2930094"/>
    <lineage>
        <taxon>Bacteria</taxon>
        <taxon>Pseudomonadati</taxon>
        <taxon>Pseudomonadota</taxon>
        <taxon>Alphaproteobacteria</taxon>
        <taxon>Sphingomonadales</taxon>
        <taxon>Sphingomonadaceae</taxon>
        <taxon>Novosphingobium</taxon>
    </lineage>
</organism>
<feature type="domain" description="Methyltransferase" evidence="2">
    <location>
        <begin position="34"/>
        <end position="125"/>
    </location>
</feature>
<evidence type="ECO:0000256" key="1">
    <source>
        <dbReference type="ARBA" id="ARBA00022679"/>
    </source>
</evidence>
<dbReference type="EMBL" id="JALHAT010000001">
    <property type="protein sequence ID" value="MCJ1959116.1"/>
    <property type="molecule type" value="Genomic_DNA"/>
</dbReference>
<sequence length="198" mass="21815">MWDARYAEAEFAYGCEPNDFLVERVADLTPGRCLCLAEGQGRNAVWLAQQGFDMTAVDQSPVGLQRARELATERGVEIATRAVDLADYDMGTGVWDSVVAIFAHLPPRLRRDVHARVVRALKPGGTVLLEAYTPDKYTQPGAGGPPPSQKDWTMTREGLLAEFAGLEPICAEEVVREITEGEYHRGQSAVVRFLARKP</sequence>